<accession>A0A4Y2L4L2</accession>
<organism evidence="3 4">
    <name type="scientific">Araneus ventricosus</name>
    <name type="common">Orbweaver spider</name>
    <name type="synonym">Epeira ventricosa</name>
    <dbReference type="NCBI Taxonomy" id="182803"/>
    <lineage>
        <taxon>Eukaryota</taxon>
        <taxon>Metazoa</taxon>
        <taxon>Ecdysozoa</taxon>
        <taxon>Arthropoda</taxon>
        <taxon>Chelicerata</taxon>
        <taxon>Arachnida</taxon>
        <taxon>Araneae</taxon>
        <taxon>Araneomorphae</taxon>
        <taxon>Entelegynae</taxon>
        <taxon>Araneoidea</taxon>
        <taxon>Araneidae</taxon>
        <taxon>Araneus</taxon>
    </lineage>
</organism>
<dbReference type="InterPro" id="IPR000477">
    <property type="entry name" value="RT_dom"/>
</dbReference>
<evidence type="ECO:0000313" key="4">
    <source>
        <dbReference type="Proteomes" id="UP000499080"/>
    </source>
</evidence>
<feature type="signal peptide" evidence="1">
    <location>
        <begin position="1"/>
        <end position="27"/>
    </location>
</feature>
<dbReference type="PANTHER" id="PTHR24559">
    <property type="entry name" value="TRANSPOSON TY3-I GAG-POL POLYPROTEIN"/>
    <property type="match status" value="1"/>
</dbReference>
<dbReference type="Gene3D" id="3.10.10.10">
    <property type="entry name" value="HIV Type 1 Reverse Transcriptase, subunit A, domain 1"/>
    <property type="match status" value="1"/>
</dbReference>
<dbReference type="InterPro" id="IPR053134">
    <property type="entry name" value="RNA-dir_DNA_polymerase"/>
</dbReference>
<dbReference type="SUPFAM" id="SSF56672">
    <property type="entry name" value="DNA/RNA polymerases"/>
    <property type="match status" value="1"/>
</dbReference>
<comment type="caution">
    <text evidence="3">The sequence shown here is derived from an EMBL/GenBank/DDBJ whole genome shotgun (WGS) entry which is preliminary data.</text>
</comment>
<dbReference type="Pfam" id="PF00078">
    <property type="entry name" value="RVT_1"/>
    <property type="match status" value="1"/>
</dbReference>
<dbReference type="PANTHER" id="PTHR24559:SF444">
    <property type="entry name" value="REVERSE TRANSCRIPTASE DOMAIN-CONTAINING PROTEIN"/>
    <property type="match status" value="1"/>
</dbReference>
<feature type="domain" description="Reverse transcriptase" evidence="2">
    <location>
        <begin position="227"/>
        <end position="305"/>
    </location>
</feature>
<dbReference type="GO" id="GO:0071897">
    <property type="term" value="P:DNA biosynthetic process"/>
    <property type="evidence" value="ECO:0007669"/>
    <property type="project" value="UniProtKB-ARBA"/>
</dbReference>
<name>A0A4Y2L4L2_ARAVE</name>
<dbReference type="InterPro" id="IPR043128">
    <property type="entry name" value="Rev_trsase/Diguanyl_cyclase"/>
</dbReference>
<sequence>MTINVTVAKTLAIFMLIALKIPAHNSASKSDSKLATPARTVNQFSAQSFPQNLMHLDMTLSGIQLTALCDTCSQATTINEKTYLRIDSPPFDDKLPLDVFIGIDFLQQTRFTFNKDGIRFCGDNDEYFLFHIANVIDDCPFDLSHVSDSNIRNELPSLINSYKPNKTKDIKLKMNIVLQDQISVYQKVRRFSFLEEQKVNEEITDWLNNGIIRESCSYYCSALVLCKKKDRNLRLCIDYRKLNAKTVKDRYPLTLIEEVLDQLPSGKFFSTIDLKNGFFHVEMEEDSKTFTSFVTHDGQYEFNKVLFGH</sequence>
<gene>
    <name evidence="3" type="primary">POL_305</name>
    <name evidence="3" type="ORF">AVEN_89236_1</name>
</gene>
<proteinExistence type="predicted"/>
<keyword evidence="4" id="KW-1185">Reference proteome</keyword>
<dbReference type="CDD" id="cd01647">
    <property type="entry name" value="RT_LTR"/>
    <property type="match status" value="1"/>
</dbReference>
<dbReference type="AlphaFoldDB" id="A0A4Y2L4L2"/>
<dbReference type="EMBL" id="BGPR01005287">
    <property type="protein sequence ID" value="GBN08727.1"/>
    <property type="molecule type" value="Genomic_DNA"/>
</dbReference>
<keyword evidence="1" id="KW-0732">Signal</keyword>
<evidence type="ECO:0000256" key="1">
    <source>
        <dbReference type="SAM" id="SignalP"/>
    </source>
</evidence>
<dbReference type="Proteomes" id="UP000499080">
    <property type="component" value="Unassembled WGS sequence"/>
</dbReference>
<dbReference type="Gene3D" id="3.30.70.270">
    <property type="match status" value="1"/>
</dbReference>
<dbReference type="InterPro" id="IPR043502">
    <property type="entry name" value="DNA/RNA_pol_sf"/>
</dbReference>
<protein>
    <submittedName>
        <fullName evidence="3">Retrovirus-related Pol polyprotein from transposon 412</fullName>
    </submittedName>
</protein>
<feature type="chain" id="PRO_5021422367" evidence="1">
    <location>
        <begin position="28"/>
        <end position="309"/>
    </location>
</feature>
<dbReference type="OrthoDB" id="8050260at2759"/>
<evidence type="ECO:0000313" key="3">
    <source>
        <dbReference type="EMBL" id="GBN08727.1"/>
    </source>
</evidence>
<evidence type="ECO:0000259" key="2">
    <source>
        <dbReference type="Pfam" id="PF00078"/>
    </source>
</evidence>
<reference evidence="3 4" key="1">
    <citation type="journal article" date="2019" name="Sci. Rep.">
        <title>Orb-weaving spider Araneus ventricosus genome elucidates the spidroin gene catalogue.</title>
        <authorList>
            <person name="Kono N."/>
            <person name="Nakamura H."/>
            <person name="Ohtoshi R."/>
            <person name="Moran D.A.P."/>
            <person name="Shinohara A."/>
            <person name="Yoshida Y."/>
            <person name="Fujiwara M."/>
            <person name="Mori M."/>
            <person name="Tomita M."/>
            <person name="Arakawa K."/>
        </authorList>
    </citation>
    <scope>NUCLEOTIDE SEQUENCE [LARGE SCALE GENOMIC DNA]</scope>
</reference>